<keyword evidence="2" id="KW-1185">Reference proteome</keyword>
<protein>
    <submittedName>
        <fullName evidence="1">Uncharacterized protein</fullName>
    </submittedName>
</protein>
<evidence type="ECO:0000313" key="1">
    <source>
        <dbReference type="EMBL" id="KAI8679170.1"/>
    </source>
</evidence>
<organism evidence="1 2">
    <name type="scientific">Fusarium keratoplasticum</name>
    <dbReference type="NCBI Taxonomy" id="1328300"/>
    <lineage>
        <taxon>Eukaryota</taxon>
        <taxon>Fungi</taxon>
        <taxon>Dikarya</taxon>
        <taxon>Ascomycota</taxon>
        <taxon>Pezizomycotina</taxon>
        <taxon>Sordariomycetes</taxon>
        <taxon>Hypocreomycetidae</taxon>
        <taxon>Hypocreales</taxon>
        <taxon>Nectriaceae</taxon>
        <taxon>Fusarium</taxon>
        <taxon>Fusarium solani species complex</taxon>
    </lineage>
</organism>
<reference evidence="1" key="1">
    <citation type="submission" date="2022-06" db="EMBL/GenBank/DDBJ databases">
        <title>Fusarium solani species complex genomes reveal bases of compartmentalisation and animal pathogenesis.</title>
        <authorList>
            <person name="Tsai I.J."/>
        </authorList>
    </citation>
    <scope>NUCLEOTIDE SEQUENCE</scope>
    <source>
        <strain evidence="1">Fu6.1</strain>
    </source>
</reference>
<dbReference type="EMBL" id="CM046504">
    <property type="protein sequence ID" value="KAI8679170.1"/>
    <property type="molecule type" value="Genomic_DNA"/>
</dbReference>
<name>A0ACC0R8T6_9HYPO</name>
<evidence type="ECO:0000313" key="2">
    <source>
        <dbReference type="Proteomes" id="UP001065298"/>
    </source>
</evidence>
<gene>
    <name evidence="1" type="ORF">NCS57_00193800</name>
</gene>
<comment type="caution">
    <text evidence="1">The sequence shown here is derived from an EMBL/GenBank/DDBJ whole genome shotgun (WGS) entry which is preliminary data.</text>
</comment>
<dbReference type="Proteomes" id="UP001065298">
    <property type="component" value="Chromosome 2"/>
</dbReference>
<sequence length="1195" mass="131693">MTISRSVSPATAVTEQRTPPEPTDASSTATAKHESTEDVTPADAHNTSVPGDRDKSQEQAESPPELVTPLKKHVLYSIIIIAITGLFALSAACWLVAFIQTKVDGGYIKAVRIGGNVSSTWAKLIDAAASMLVAPAILAITNWHMFKLARLSAVNEHDKRDSKASLNVLVEVAGTDWGSTSPLKFWTFLQSQKPRIICLGVISVFSALSFSLLSNVTAYEEAGSVNTTTTLEAMQGMQDYFKQPLRLEIKGSERLQILNDLENQLQRLQATDLEPKSEGFLGINISSRARLEMRPTIEQLFNVPAYRISASCKQSSLSAVSIGSPDKNDSHVRFNLEKVASSSESGPTQFRADFGIVEELLARQGMEAARTNGSSVRYPLIAFSGTATWIGGFSYTGDETVHLTETTRLDGEKLEAQDETPILFLGQKFDTFESGRVGRSPGIGGYLLRAARRTYQEADRPAWGIETLVDAFVWYEAAVREAIQGDKNDAKIERLVSQVEVLEKKPDTYTMTFVPWMLLFGLVALGVACALTVAISLDSLGVPSFRSGRVLDAVRLTADLGRTLGRTAFEETYWMSRQELNDCAEGAKFKYEPDRRLDMNRESPVSPLSVDELASPPPTVANEAKTQATVMDNLLPKDAVDGEGEQTEMPTYRRTSKTVLVDIVVVAIMASVAMCVSFGLIFHIKLNTRKGFTQSEPIGGRFSSIWAKLIDVACSILIAPGLLALANWYIFKLVRLCAISQGTVGDRSVNLKALTELADTDWGSYSPFKHWTFVRTRDPRLICLATVALLSALSFSFLTNVTAYEAIGFNIANVTQKVETLYGPKDDAPSKVISDILDSGQDIELSAQLTRSLHNITPEIGTTNTSHQAVLNVSSQSLSRVSKSAKRLFNVPAYQLAVSCKPADIRAFKDEKIWIGWFYYTNEKDTATYLTDYGPLDTYRYSPEKDDQVLDWTICGVTCELSITMGTATVNRKDWSISEVRLDEQARRFEERRPLLYSLQNKWEIASPAFYKTPGLGGHLADAVSVSGSGIQMSNIHFIVKAFAWLEAKMRDVAYNMAERESGRNMEVEVMVEGNGEQLYTMTFVPWILLTGLLALGTAGLLAIGLALDFLRTPSLRSGRMLSPVRLMMDVGAVVDKHVFEQALTWDGDELDAWVETVELQYEPAEGHGEASVTEDGDYDCCMRLRQIPRSNARD</sequence>
<proteinExistence type="predicted"/>
<accession>A0ACC0R8T6</accession>